<evidence type="ECO:0000313" key="1">
    <source>
        <dbReference type="EMBL" id="SVC86392.1"/>
    </source>
</evidence>
<feature type="non-terminal residue" evidence="1">
    <location>
        <position position="1"/>
    </location>
</feature>
<gene>
    <name evidence="1" type="ORF">METZ01_LOCUS339246</name>
</gene>
<protein>
    <submittedName>
        <fullName evidence="1">Uncharacterized protein</fullName>
    </submittedName>
</protein>
<proteinExistence type="predicted"/>
<feature type="non-terminal residue" evidence="1">
    <location>
        <position position="330"/>
    </location>
</feature>
<dbReference type="EMBL" id="UINC01115399">
    <property type="protein sequence ID" value="SVC86392.1"/>
    <property type="molecule type" value="Genomic_DNA"/>
</dbReference>
<dbReference type="AlphaFoldDB" id="A0A382QNS4"/>
<sequence length="330" mass="38817">VVKQPIIIRAYGGTDFQKCLAGRRGEGASRRRLVLKTEEENKEDGKILSDMPDNYRKCLERLMHTRDRDERKELNKKLKKITPVFTSADQPKKWQQALRKDKSLLIWNEGSGLQQALTDSKTRIPAFYVPLDLDEQKLKFQPQKRAEYDIISRRQNELTRLVTDAIKDAIKEVTEGAFETIEQHLKAYARETSGMHPGVQWRLPQDIKNGFEVNHYRIEAYQSGETRKDSPFHPRSVYRARLPDWYKKGKLSHKSITDRLTKLHKASVFNSSKSPEIKKDLRQLKKIRGERIYKETADNFLNKYHPGRNNEEVEEIRRILSHFEISLLRY</sequence>
<name>A0A382QNS4_9ZZZZ</name>
<organism evidence="1">
    <name type="scientific">marine metagenome</name>
    <dbReference type="NCBI Taxonomy" id="408172"/>
    <lineage>
        <taxon>unclassified sequences</taxon>
        <taxon>metagenomes</taxon>
        <taxon>ecological metagenomes</taxon>
    </lineage>
</organism>
<accession>A0A382QNS4</accession>
<reference evidence="1" key="1">
    <citation type="submission" date="2018-05" db="EMBL/GenBank/DDBJ databases">
        <authorList>
            <person name="Lanie J.A."/>
            <person name="Ng W.-L."/>
            <person name="Kazmierczak K.M."/>
            <person name="Andrzejewski T.M."/>
            <person name="Davidsen T.M."/>
            <person name="Wayne K.J."/>
            <person name="Tettelin H."/>
            <person name="Glass J.I."/>
            <person name="Rusch D."/>
            <person name="Podicherti R."/>
            <person name="Tsui H.-C.T."/>
            <person name="Winkler M.E."/>
        </authorList>
    </citation>
    <scope>NUCLEOTIDE SEQUENCE</scope>
</reference>